<feature type="region of interest" description="Disordered" evidence="1">
    <location>
        <begin position="100"/>
        <end position="133"/>
    </location>
</feature>
<proteinExistence type="predicted"/>
<gene>
    <name evidence="2" type="ORF">NITLEN_10350</name>
</gene>
<dbReference type="InParanoid" id="A0A330L0T9"/>
<organism evidence="2 3">
    <name type="scientific">Nitrospira lenta</name>
    <dbReference type="NCBI Taxonomy" id="1436998"/>
    <lineage>
        <taxon>Bacteria</taxon>
        <taxon>Pseudomonadati</taxon>
        <taxon>Nitrospirota</taxon>
        <taxon>Nitrospiria</taxon>
        <taxon>Nitrospirales</taxon>
        <taxon>Nitrospiraceae</taxon>
        <taxon>Nitrospira</taxon>
    </lineage>
</organism>
<name>A0A330L0T9_9BACT</name>
<feature type="compositionally biased region" description="Basic and acidic residues" evidence="1">
    <location>
        <begin position="100"/>
        <end position="123"/>
    </location>
</feature>
<evidence type="ECO:0000256" key="1">
    <source>
        <dbReference type="SAM" id="MobiDB-lite"/>
    </source>
</evidence>
<keyword evidence="3" id="KW-1185">Reference proteome</keyword>
<accession>A0A330L0T9</accession>
<protein>
    <submittedName>
        <fullName evidence="2">Uncharacterized protein</fullName>
    </submittedName>
</protein>
<dbReference type="EMBL" id="OUNR01000001">
    <property type="protein sequence ID" value="SPP63264.1"/>
    <property type="molecule type" value="Genomic_DNA"/>
</dbReference>
<dbReference type="AlphaFoldDB" id="A0A330L0T9"/>
<evidence type="ECO:0000313" key="2">
    <source>
        <dbReference type="EMBL" id="SPP63264.1"/>
    </source>
</evidence>
<sequence>MAASTPIRSAVTAIMTVAVCAADSVFTIAAEDDGKPRRVTLSRFAQAAAIFPPLAIRSTCPTLDPHPNLSVFQEVLDGLVSACALLYWQTKNYAPFNSKEVVDEEPRKEPHDDDRCCRPRPGDAGRCAGVGQG</sequence>
<reference evidence="3" key="1">
    <citation type="submission" date="2018-04" db="EMBL/GenBank/DDBJ databases">
        <authorList>
            <person name="Lucker S."/>
            <person name="Sakoula D."/>
        </authorList>
    </citation>
    <scope>NUCLEOTIDE SEQUENCE [LARGE SCALE GENOMIC DNA]</scope>
</reference>
<evidence type="ECO:0000313" key="3">
    <source>
        <dbReference type="Proteomes" id="UP000248168"/>
    </source>
</evidence>
<dbReference type="Proteomes" id="UP000248168">
    <property type="component" value="Unassembled WGS sequence"/>
</dbReference>